<dbReference type="GO" id="GO:0016788">
    <property type="term" value="F:hydrolase activity, acting on ester bonds"/>
    <property type="evidence" value="ECO:0007669"/>
    <property type="project" value="UniProtKB-ARBA"/>
</dbReference>
<dbReference type="SUPFAM" id="SSF52266">
    <property type="entry name" value="SGNH hydrolase"/>
    <property type="match status" value="1"/>
</dbReference>
<dbReference type="EMBL" id="FMZO01000013">
    <property type="protein sequence ID" value="SDD78311.1"/>
    <property type="molecule type" value="Genomic_DNA"/>
</dbReference>
<accession>A0A1G6XJT9</accession>
<name>A0A1G6XJT9_NIADE</name>
<feature type="signal peptide" evidence="1">
    <location>
        <begin position="1"/>
        <end position="18"/>
    </location>
</feature>
<dbReference type="Gene3D" id="2.60.120.260">
    <property type="entry name" value="Galactose-binding domain-like"/>
    <property type="match status" value="1"/>
</dbReference>
<dbReference type="CDD" id="cd00229">
    <property type="entry name" value="SGNH_hydrolase"/>
    <property type="match status" value="1"/>
</dbReference>
<protein>
    <recommendedName>
        <fullName evidence="4">Lysophospholipase L1</fullName>
    </recommendedName>
</protein>
<dbReference type="PANTHER" id="PTHR34407:SF1">
    <property type="entry name" value="SGNH HYDROLASE-TYPE ESTERASE DOMAIN-CONTAINING PROTEIN"/>
    <property type="match status" value="1"/>
</dbReference>
<proteinExistence type="predicted"/>
<dbReference type="InterPro" id="IPR036514">
    <property type="entry name" value="SGNH_hydro_sf"/>
</dbReference>
<keyword evidence="3" id="KW-1185">Reference proteome</keyword>
<evidence type="ECO:0000256" key="1">
    <source>
        <dbReference type="SAM" id="SignalP"/>
    </source>
</evidence>
<reference evidence="3" key="1">
    <citation type="submission" date="2016-10" db="EMBL/GenBank/DDBJ databases">
        <authorList>
            <person name="Varghese N."/>
            <person name="Submissions S."/>
        </authorList>
    </citation>
    <scope>NUCLEOTIDE SEQUENCE [LARGE SCALE GENOMIC DNA]</scope>
    <source>
        <strain evidence="3">DSM 25811 / CCM 8410 / LMG 26954 / E90</strain>
    </source>
</reference>
<keyword evidence="1" id="KW-0732">Signal</keyword>
<dbReference type="Gene3D" id="3.40.50.1110">
    <property type="entry name" value="SGNH hydrolase"/>
    <property type="match status" value="1"/>
</dbReference>
<evidence type="ECO:0008006" key="4">
    <source>
        <dbReference type="Google" id="ProtNLM"/>
    </source>
</evidence>
<dbReference type="Proteomes" id="UP000198757">
    <property type="component" value="Unassembled WGS sequence"/>
</dbReference>
<sequence length="411" mass="45263">MILAAFICFSGISISSFAQTDSLLPAREMTVRAGLPNFYKKLKAGKPVKIAFLGGSITRAGNGYRDQLLKSIREQNPSNTITEIMAAVSGTGSDFGACRVDDHVIRHHPDLLFVEFAVNDNKMLMKLVRETMEGIVRKTWKANAATDICFIYTFSSENLSTLQKGLFPPSVSAMEAVAGHYGIPSIHMGLTVVDEISKGRMLIMGKKDETDSRPLFSYDGVHPLPETGHRVYTSVLLKNLGRLATSGKAGKHRLRIPLEAKNWSDAGMLSLGKNVQFSGHWATTDSVTKGKEYYSLLPQVYVTNDTNAVIIATFNGTRFGMADIMGPGTAAVEITIDNQPPKIIDRFDAFSTYYRLNFFIIPGLSPGKHTAKIRLVKGRLNKAGILKTRNNNIKDWSPYKNEVLYAGALLY</sequence>
<dbReference type="PANTHER" id="PTHR34407">
    <property type="entry name" value="EXPRESSED PROTEIN"/>
    <property type="match status" value="1"/>
</dbReference>
<evidence type="ECO:0000313" key="3">
    <source>
        <dbReference type="Proteomes" id="UP000198757"/>
    </source>
</evidence>
<evidence type="ECO:0000313" key="2">
    <source>
        <dbReference type="EMBL" id="SDD78311.1"/>
    </source>
</evidence>
<gene>
    <name evidence="2" type="ORF">SAMN04487894_11399</name>
</gene>
<dbReference type="AlphaFoldDB" id="A0A1G6XJT9"/>
<dbReference type="STRING" id="1285928.SAMN04487894_11399"/>
<organism evidence="2 3">
    <name type="scientific">Niabella drilacis (strain DSM 25811 / CCM 8410 / CCUG 62505 / LMG 26954 / E90)</name>
    <dbReference type="NCBI Taxonomy" id="1285928"/>
    <lineage>
        <taxon>Bacteria</taxon>
        <taxon>Pseudomonadati</taxon>
        <taxon>Bacteroidota</taxon>
        <taxon>Chitinophagia</taxon>
        <taxon>Chitinophagales</taxon>
        <taxon>Chitinophagaceae</taxon>
        <taxon>Niabella</taxon>
    </lineage>
</organism>
<feature type="chain" id="PRO_5011471988" description="Lysophospholipase L1" evidence="1">
    <location>
        <begin position="19"/>
        <end position="411"/>
    </location>
</feature>